<proteinExistence type="predicted"/>
<dbReference type="InterPro" id="IPR017853">
    <property type="entry name" value="GH"/>
</dbReference>
<dbReference type="STRING" id="1460663.A0A177CH78"/>
<protein>
    <submittedName>
        <fullName evidence="2">Glycoside hydrolase</fullName>
    </submittedName>
</protein>
<dbReference type="GeneID" id="28760030"/>
<feature type="signal peptide" evidence="1">
    <location>
        <begin position="1"/>
        <end position="21"/>
    </location>
</feature>
<name>A0A177CH78_9PLEO</name>
<evidence type="ECO:0000313" key="3">
    <source>
        <dbReference type="Proteomes" id="UP000077069"/>
    </source>
</evidence>
<reference evidence="2 3" key="1">
    <citation type="submission" date="2016-05" db="EMBL/GenBank/DDBJ databases">
        <title>Comparative analysis of secretome profiles of manganese(II)-oxidizing ascomycete fungi.</title>
        <authorList>
            <consortium name="DOE Joint Genome Institute"/>
            <person name="Zeiner C.A."/>
            <person name="Purvine S.O."/>
            <person name="Zink E.M."/>
            <person name="Wu S."/>
            <person name="Pasa-Tolic L."/>
            <person name="Chaput D.L."/>
            <person name="Haridas S."/>
            <person name="Grigoriev I.V."/>
            <person name="Santelli C.M."/>
            <person name="Hansel C.M."/>
        </authorList>
    </citation>
    <scope>NUCLEOTIDE SEQUENCE [LARGE SCALE GENOMIC DNA]</scope>
    <source>
        <strain evidence="2 3">AP3s5-JAC2a</strain>
    </source>
</reference>
<keyword evidence="2" id="KW-0378">Hydrolase</keyword>
<gene>
    <name evidence="2" type="ORF">CC84DRAFT_1146113</name>
</gene>
<keyword evidence="3" id="KW-1185">Reference proteome</keyword>
<evidence type="ECO:0000256" key="1">
    <source>
        <dbReference type="SAM" id="SignalP"/>
    </source>
</evidence>
<dbReference type="EMBL" id="KV441552">
    <property type="protein sequence ID" value="OAG06199.1"/>
    <property type="molecule type" value="Genomic_DNA"/>
</dbReference>
<dbReference type="Proteomes" id="UP000077069">
    <property type="component" value="Unassembled WGS sequence"/>
</dbReference>
<accession>A0A177CH78</accession>
<dbReference type="Gene3D" id="3.20.20.80">
    <property type="entry name" value="Glycosidases"/>
    <property type="match status" value="1"/>
</dbReference>
<dbReference type="RefSeq" id="XP_018036564.1">
    <property type="nucleotide sequence ID" value="XM_018176544.1"/>
</dbReference>
<evidence type="ECO:0000313" key="2">
    <source>
        <dbReference type="EMBL" id="OAG06199.1"/>
    </source>
</evidence>
<organism evidence="2 3">
    <name type="scientific">Paraphaeosphaeria sporulosa</name>
    <dbReference type="NCBI Taxonomy" id="1460663"/>
    <lineage>
        <taxon>Eukaryota</taxon>
        <taxon>Fungi</taxon>
        <taxon>Dikarya</taxon>
        <taxon>Ascomycota</taxon>
        <taxon>Pezizomycotina</taxon>
        <taxon>Dothideomycetes</taxon>
        <taxon>Pleosporomycetidae</taxon>
        <taxon>Pleosporales</taxon>
        <taxon>Massarineae</taxon>
        <taxon>Didymosphaeriaceae</taxon>
        <taxon>Paraphaeosphaeria</taxon>
    </lineage>
</organism>
<dbReference type="InParanoid" id="A0A177CH78"/>
<dbReference type="AlphaFoldDB" id="A0A177CH78"/>
<feature type="chain" id="PRO_5008058195" evidence="1">
    <location>
        <begin position="22"/>
        <end position="456"/>
    </location>
</feature>
<dbReference type="SUPFAM" id="SSF51445">
    <property type="entry name" value="(Trans)glycosidases"/>
    <property type="match status" value="1"/>
</dbReference>
<dbReference type="OrthoDB" id="3445803at2759"/>
<sequence length="456" mass="50385">MVRLCSASVLLALVAVKATTAAPPKRQSKGTATIDLNTNIGSANALGAGFIYGFPDNGTEASNAIPDHFMTDIAFRASRAGGAQIPPKGWIGGLQAYVARFNSTLSNYRTTRKYGGDFILLPHDLWGSDGGAGVNALYPGDNGNWTETETFLTRLVQDLKAHDMLEGLVFDIWNEPDIDSFWARSWDQYLEYYVRATTIIRKLLPTTLISGPSAAHPPSLDDAKWKAWLSAVKKSKSLPDIYSWHQIGSWSREPDRVIPDFTTLLKNQDLPQKPIDINEYAALEEQNPANSAFYLAQLERHNLRGLRANWGSGKKLHDEMGNLVYKGASGYVPNGDWQLYKYYASMKGDRFATTVSKDLLFDVFATKQDRVVKIIAGTRTIKAAYDISIKGLTSLGLSADGNVNVQVYRFDWAGNQAKIGDPVNLGISSYKYSKDQLLLAVDPPTNSTAFAYEIRY</sequence>
<keyword evidence="1" id="KW-0732">Signal</keyword>
<dbReference type="GO" id="GO:0016787">
    <property type="term" value="F:hydrolase activity"/>
    <property type="evidence" value="ECO:0007669"/>
    <property type="project" value="UniProtKB-KW"/>
</dbReference>